<protein>
    <submittedName>
        <fullName evidence="2">Uncharacterized protein</fullName>
    </submittedName>
</protein>
<keyword evidence="1" id="KW-0812">Transmembrane</keyword>
<comment type="caution">
    <text evidence="2">The sequence shown here is derived from an EMBL/GenBank/DDBJ whole genome shotgun (WGS) entry which is preliminary data.</text>
</comment>
<reference evidence="2 3" key="1">
    <citation type="submission" date="2019-05" db="EMBL/GenBank/DDBJ databases">
        <authorList>
            <person name="Lee S.D."/>
        </authorList>
    </citation>
    <scope>NUCLEOTIDE SEQUENCE [LARGE SCALE GENOMIC DNA]</scope>
    <source>
        <strain evidence="2 3">C5-26</strain>
    </source>
</reference>
<dbReference type="OrthoDB" id="9847039at2"/>
<feature type="transmembrane region" description="Helical" evidence="1">
    <location>
        <begin position="195"/>
        <end position="214"/>
    </location>
</feature>
<keyword evidence="1" id="KW-0472">Membrane</keyword>
<evidence type="ECO:0000313" key="3">
    <source>
        <dbReference type="Proteomes" id="UP000320244"/>
    </source>
</evidence>
<dbReference type="RefSeq" id="WP_146316758.1">
    <property type="nucleotide sequence ID" value="NZ_VCQV01000013.1"/>
</dbReference>
<name>A0A563E1P9_9MICO</name>
<proteinExistence type="predicted"/>
<organism evidence="2 3">
    <name type="scientific">Leekyejoonella antrihumi</name>
    <dbReference type="NCBI Taxonomy" id="1660198"/>
    <lineage>
        <taxon>Bacteria</taxon>
        <taxon>Bacillati</taxon>
        <taxon>Actinomycetota</taxon>
        <taxon>Actinomycetes</taxon>
        <taxon>Micrococcales</taxon>
        <taxon>Dermacoccaceae</taxon>
        <taxon>Leekyejoonella</taxon>
    </lineage>
</organism>
<feature type="transmembrane region" description="Helical" evidence="1">
    <location>
        <begin position="220"/>
        <end position="243"/>
    </location>
</feature>
<reference evidence="2 3" key="2">
    <citation type="submission" date="2019-08" db="EMBL/GenBank/DDBJ databases">
        <title>Jejuicoccus antrihumi gen. nov., sp. nov., a new member of the family Dermacoccaceae isolated from a cave.</title>
        <authorList>
            <person name="Schumann P."/>
            <person name="Kim I.S."/>
        </authorList>
    </citation>
    <scope>NUCLEOTIDE SEQUENCE [LARGE SCALE GENOMIC DNA]</scope>
    <source>
        <strain evidence="2 3">C5-26</strain>
    </source>
</reference>
<keyword evidence="1" id="KW-1133">Transmembrane helix</keyword>
<evidence type="ECO:0000313" key="2">
    <source>
        <dbReference type="EMBL" id="TWP36163.1"/>
    </source>
</evidence>
<evidence type="ECO:0000256" key="1">
    <source>
        <dbReference type="SAM" id="Phobius"/>
    </source>
</evidence>
<accession>A0A563E1P9</accession>
<sequence>MTTPKSLGDQLEVITADQLVRAGSLHNLAQTAGGAPSNAQILNAMKTFYNAHTAVVDGSADNTKTVAQNQPEFVKTMNGYNWQQQQLAADEQATTQAGIFGDTSKAAVGGIFDPALDDIQADHLFSTIGLGVSADVQLFVGGAGGLGCMWDIAQREPCRGYGYATGEIGLRFTAELNVQVFVTNQLPSQTDFNVFGLKVSISLGISLSFATFWYGNDLTLLGFAVGAGVGLGGGATVFGGHIWNFG</sequence>
<dbReference type="Proteomes" id="UP000320244">
    <property type="component" value="Unassembled WGS sequence"/>
</dbReference>
<keyword evidence="3" id="KW-1185">Reference proteome</keyword>
<dbReference type="AlphaFoldDB" id="A0A563E1P9"/>
<gene>
    <name evidence="2" type="ORF">FGL98_10700</name>
</gene>
<dbReference type="EMBL" id="VCQV01000013">
    <property type="protein sequence ID" value="TWP36163.1"/>
    <property type="molecule type" value="Genomic_DNA"/>
</dbReference>